<evidence type="ECO:0000256" key="26">
    <source>
        <dbReference type="ARBA" id="ARBA00023242"/>
    </source>
</evidence>
<evidence type="ECO:0000259" key="38">
    <source>
        <dbReference type="PROSITE" id="PS50118"/>
    </source>
</evidence>
<dbReference type="InterPro" id="IPR028058">
    <property type="entry name" value="Fis1_TPR_N"/>
</dbReference>
<protein>
    <recommendedName>
        <fullName evidence="10">Mitochondrial fission 1 protein</fullName>
        <ecNumber evidence="9">3.5.4.5</ecNumber>
    </recommendedName>
    <alternativeName>
        <fullName evidence="27">Cytidine aminohydrolase</fullName>
    </alternativeName>
    <alternativeName>
        <fullName evidence="31">FIS1 homolog</fullName>
    </alternativeName>
</protein>
<feature type="binding site" evidence="34">
    <location>
        <position position="308"/>
    </location>
    <ligand>
        <name>Zn(2+)</name>
        <dbReference type="ChEBI" id="CHEBI:29105"/>
        <note>catalytic</note>
    </ligand>
</feature>
<dbReference type="InterPro" id="IPR016193">
    <property type="entry name" value="Cytidine_deaminase-like"/>
</dbReference>
<evidence type="ECO:0000259" key="39">
    <source>
        <dbReference type="PROSITE" id="PS51747"/>
    </source>
</evidence>
<dbReference type="InterPro" id="IPR016543">
    <property type="entry name" value="Fis1"/>
</dbReference>
<dbReference type="PROSITE" id="PS50118">
    <property type="entry name" value="HMG_BOX_2"/>
    <property type="match status" value="1"/>
</dbReference>
<dbReference type="GO" id="GO:0005634">
    <property type="term" value="C:nucleus"/>
    <property type="evidence" value="ECO:0007669"/>
    <property type="project" value="UniProtKB-SubCell"/>
</dbReference>
<evidence type="ECO:0000313" key="40">
    <source>
        <dbReference type="EMBL" id="KAF0029169.1"/>
    </source>
</evidence>
<feature type="binding site" evidence="34">
    <location>
        <position position="271"/>
    </location>
    <ligand>
        <name>Zn(2+)</name>
        <dbReference type="ChEBI" id="CHEBI:29105"/>
        <note>catalytic</note>
    </ligand>
</feature>
<evidence type="ECO:0000256" key="10">
    <source>
        <dbReference type="ARBA" id="ARBA00014314"/>
    </source>
</evidence>
<dbReference type="GO" id="GO:0000266">
    <property type="term" value="P:mitochondrial fission"/>
    <property type="evidence" value="ECO:0007669"/>
    <property type="project" value="InterPro"/>
</dbReference>
<comment type="catalytic activity">
    <reaction evidence="28">
        <text>cytidine + H2O + H(+) = uridine + NH4(+)</text>
        <dbReference type="Rhea" id="RHEA:16069"/>
        <dbReference type="ChEBI" id="CHEBI:15377"/>
        <dbReference type="ChEBI" id="CHEBI:15378"/>
        <dbReference type="ChEBI" id="CHEBI:16704"/>
        <dbReference type="ChEBI" id="CHEBI:17562"/>
        <dbReference type="ChEBI" id="CHEBI:28938"/>
        <dbReference type="EC" id="3.5.4.5"/>
    </reaction>
</comment>
<evidence type="ECO:0000256" key="30">
    <source>
        <dbReference type="ARBA" id="ARBA00064597"/>
    </source>
</evidence>
<dbReference type="FunFam" id="3.40.140.10:FF:000008">
    <property type="entry name" value="Cytidine deaminase"/>
    <property type="match status" value="1"/>
</dbReference>
<feature type="domain" description="CMP/dCMP-type deaminase" evidence="39">
    <location>
        <begin position="219"/>
        <end position="357"/>
    </location>
</feature>
<evidence type="ECO:0000256" key="36">
    <source>
        <dbReference type="SAM" id="MobiDB-lite"/>
    </source>
</evidence>
<evidence type="ECO:0000256" key="3">
    <source>
        <dbReference type="ARBA" id="ARBA00004123"/>
    </source>
</evidence>
<comment type="subcellular location">
    <subcellularLocation>
        <location evidence="5">Mitochondrion outer membrane</location>
        <topology evidence="5">Single-pass membrane protein</topology>
    </subcellularLocation>
    <subcellularLocation>
        <location evidence="3">Nucleus</location>
    </subcellularLocation>
    <subcellularLocation>
        <location evidence="4">Peroxisome membrane</location>
        <topology evidence="4">Single-pass membrane protein</topology>
    </subcellularLocation>
</comment>
<evidence type="ECO:0000256" key="5">
    <source>
        <dbReference type="ARBA" id="ARBA00004572"/>
    </source>
</evidence>
<dbReference type="CDD" id="cd12212">
    <property type="entry name" value="Fis1"/>
    <property type="match status" value="1"/>
</dbReference>
<name>A0A6A4S9D2_SCOMX</name>
<dbReference type="InterPro" id="IPR002125">
    <property type="entry name" value="CMP_dCMP_dom"/>
</dbReference>
<dbReference type="GO" id="GO:0016559">
    <property type="term" value="P:peroxisome fission"/>
    <property type="evidence" value="ECO:0007669"/>
    <property type="project" value="TreeGrafter"/>
</dbReference>
<keyword evidence="13" id="KW-0053">Apoptosis</keyword>
<keyword evidence="22 37" id="KW-0472">Membrane</keyword>
<keyword evidence="16" id="KW-0378">Hydrolase</keyword>
<evidence type="ECO:0000256" key="16">
    <source>
        <dbReference type="ARBA" id="ARBA00022801"/>
    </source>
</evidence>
<dbReference type="GO" id="GO:0055086">
    <property type="term" value="P:nucleobase-containing small molecule metabolic process"/>
    <property type="evidence" value="ECO:0007669"/>
    <property type="project" value="UniProtKB-ARBA"/>
</dbReference>
<dbReference type="GO" id="GO:0008270">
    <property type="term" value="F:zinc ion binding"/>
    <property type="evidence" value="ECO:0007669"/>
    <property type="project" value="InterPro"/>
</dbReference>
<feature type="active site" description="Proton donor" evidence="32">
    <location>
        <position position="273"/>
    </location>
</feature>
<keyword evidence="23" id="KW-0576">Peroxisome</keyword>
<keyword evidence="20 35" id="KW-0238">DNA-binding</keyword>
<evidence type="ECO:0000256" key="1">
    <source>
        <dbReference type="ARBA" id="ARBA00001947"/>
    </source>
</evidence>
<keyword evidence="12 37" id="KW-0812">Transmembrane</keyword>
<comment type="function">
    <text evidence="29">Involved in the fragmentation of the mitochondrial network and its perinuclear clustering. Plays a minor role in the recruitment and association of the fission mediator dynamin-related protein 1 (DNM1L) to the mitochondrial surface and mitochondrial fission. May not be essential for the assembly of functional fission complexes and the subsequent membrane scission event. Also mediates peroxisomal fission. May act when the products of fission are directed toward mitochondrial homeostasis, mitophagy, or apoptosis. Can induce cytochrome c release from the mitochondrion to the cytosol, ultimately leading to apoptosis.</text>
</comment>
<dbReference type="FunFam" id="1.25.40.10:FF:000147">
    <property type="entry name" value="Mitochondrial fission 1 protein"/>
    <property type="match status" value="1"/>
</dbReference>
<feature type="binding site" evidence="33">
    <location>
        <begin position="260"/>
        <end position="266"/>
    </location>
    <ligand>
        <name>substrate</name>
    </ligand>
</feature>
<evidence type="ECO:0000256" key="22">
    <source>
        <dbReference type="ARBA" id="ARBA00023136"/>
    </source>
</evidence>
<keyword evidence="25" id="KW-0804">Transcription</keyword>
<gene>
    <name evidence="40" type="ORF">F2P81_018274</name>
</gene>
<feature type="region of interest" description="Disordered" evidence="36">
    <location>
        <begin position="25"/>
        <end position="69"/>
    </location>
</feature>
<evidence type="ECO:0000256" key="7">
    <source>
        <dbReference type="ARBA" id="ARBA00006576"/>
    </source>
</evidence>
<dbReference type="InterPro" id="IPR016192">
    <property type="entry name" value="APOBEC/CMP_deaminase_Zn-bd"/>
</dbReference>
<dbReference type="InterPro" id="IPR028061">
    <property type="entry name" value="Fis1_TPR_C"/>
</dbReference>
<evidence type="ECO:0000256" key="23">
    <source>
        <dbReference type="ARBA" id="ARBA00023140"/>
    </source>
</evidence>
<dbReference type="FunFam" id="1.10.30.10:FF:000001">
    <property type="entry name" value="transcription factor 7 isoform X2"/>
    <property type="match status" value="1"/>
</dbReference>
<dbReference type="NCBIfam" id="NF004064">
    <property type="entry name" value="PRK05578.1"/>
    <property type="match status" value="1"/>
</dbReference>
<comment type="similarity">
    <text evidence="7">Belongs to the cytidine and deoxycytidylate deaminase family.</text>
</comment>
<keyword evidence="24" id="KW-0010">Activator</keyword>
<evidence type="ECO:0000256" key="2">
    <source>
        <dbReference type="ARBA" id="ARBA00003949"/>
    </source>
</evidence>
<dbReference type="Pfam" id="PF00505">
    <property type="entry name" value="HMG_box"/>
    <property type="match status" value="1"/>
</dbReference>
<keyword evidence="18 37" id="KW-1133">Transmembrane helix</keyword>
<evidence type="ECO:0000256" key="17">
    <source>
        <dbReference type="ARBA" id="ARBA00022833"/>
    </source>
</evidence>
<evidence type="ECO:0000256" key="15">
    <source>
        <dbReference type="ARBA" id="ARBA00022787"/>
    </source>
</evidence>
<comment type="similarity">
    <text evidence="8">Belongs to the FIS1 family.</text>
</comment>
<dbReference type="InterPro" id="IPR036910">
    <property type="entry name" value="HMG_box_dom_sf"/>
</dbReference>
<dbReference type="Pfam" id="PF14852">
    <property type="entry name" value="Fis1_TPR_N"/>
    <property type="match status" value="1"/>
</dbReference>
<dbReference type="PANTHER" id="PTHR13247:SF0">
    <property type="entry name" value="MITOCHONDRIAL FISSION 1 PROTEIN"/>
    <property type="match status" value="1"/>
</dbReference>
<feature type="domain" description="HMG box" evidence="38">
    <location>
        <begin position="124"/>
        <end position="192"/>
    </location>
</feature>
<evidence type="ECO:0000256" key="32">
    <source>
        <dbReference type="PIRSR" id="PIRSR606262-1"/>
    </source>
</evidence>
<accession>A0A6A4S9D2</accession>
<evidence type="ECO:0000256" key="9">
    <source>
        <dbReference type="ARBA" id="ARBA00012783"/>
    </source>
</evidence>
<comment type="cofactor">
    <cofactor evidence="1 34">
        <name>Zn(2+)</name>
        <dbReference type="ChEBI" id="CHEBI:29105"/>
    </cofactor>
</comment>
<dbReference type="AlphaFoldDB" id="A0A6A4S9D2"/>
<evidence type="ECO:0000256" key="29">
    <source>
        <dbReference type="ARBA" id="ARBA00054909"/>
    </source>
</evidence>
<comment type="caution">
    <text evidence="40">The sequence shown here is derived from an EMBL/GenBank/DDBJ whole genome shotgun (WGS) entry which is preliminary data.</text>
</comment>
<keyword evidence="19" id="KW-0805">Transcription regulation</keyword>
<evidence type="ECO:0000256" key="12">
    <source>
        <dbReference type="ARBA" id="ARBA00022692"/>
    </source>
</evidence>
<evidence type="ECO:0000256" key="21">
    <source>
        <dbReference type="ARBA" id="ARBA00023128"/>
    </source>
</evidence>
<evidence type="ECO:0000256" key="28">
    <source>
        <dbReference type="ARBA" id="ARBA00049558"/>
    </source>
</evidence>
<dbReference type="SUPFAM" id="SSF48452">
    <property type="entry name" value="TPR-like"/>
    <property type="match status" value="1"/>
</dbReference>
<evidence type="ECO:0000256" key="27">
    <source>
        <dbReference type="ARBA" id="ARBA00032005"/>
    </source>
</evidence>
<comment type="function">
    <text evidence="2">This enzyme scavenges exogenous and endogenous cytidine and 2'-deoxycytidine for UMP synthesis.</text>
</comment>
<feature type="DNA-binding region" description="HMG box" evidence="35">
    <location>
        <begin position="124"/>
        <end position="192"/>
    </location>
</feature>
<dbReference type="SMART" id="SM00398">
    <property type="entry name" value="HMG"/>
    <property type="match status" value="1"/>
</dbReference>
<evidence type="ECO:0000256" key="34">
    <source>
        <dbReference type="PIRSR" id="PIRSR606262-3"/>
    </source>
</evidence>
<dbReference type="CDD" id="cd01283">
    <property type="entry name" value="cytidine_deaminase"/>
    <property type="match status" value="1"/>
</dbReference>
<dbReference type="Gene3D" id="1.10.30.10">
    <property type="entry name" value="High mobility group box domain"/>
    <property type="match status" value="1"/>
</dbReference>
<keyword evidence="26 35" id="KW-0539">Nucleus</keyword>
<evidence type="ECO:0000256" key="6">
    <source>
        <dbReference type="ARBA" id="ARBA00006569"/>
    </source>
</evidence>
<dbReference type="GO" id="GO:0005741">
    <property type="term" value="C:mitochondrial outer membrane"/>
    <property type="evidence" value="ECO:0007669"/>
    <property type="project" value="UniProtKB-SubCell"/>
</dbReference>
<dbReference type="GO" id="GO:0005778">
    <property type="term" value="C:peroxisomal membrane"/>
    <property type="evidence" value="ECO:0007669"/>
    <property type="project" value="UniProtKB-SubCell"/>
</dbReference>
<dbReference type="GO" id="GO:0043653">
    <property type="term" value="P:mitochondrial fragmentation involved in apoptotic process"/>
    <property type="evidence" value="ECO:0007669"/>
    <property type="project" value="TreeGrafter"/>
</dbReference>
<feature type="transmembrane region" description="Helical" evidence="37">
    <location>
        <begin position="422"/>
        <end position="446"/>
    </location>
</feature>
<evidence type="ECO:0000313" key="41">
    <source>
        <dbReference type="Proteomes" id="UP000438429"/>
    </source>
</evidence>
<dbReference type="Pfam" id="PF14853">
    <property type="entry name" value="Fis1_TPR_C"/>
    <property type="match status" value="1"/>
</dbReference>
<evidence type="ECO:0000256" key="33">
    <source>
        <dbReference type="PIRSR" id="PIRSR606262-2"/>
    </source>
</evidence>
<dbReference type="Pfam" id="PF00383">
    <property type="entry name" value="dCMP_cyt_deam_1"/>
    <property type="match status" value="1"/>
</dbReference>
<dbReference type="Gene3D" id="1.25.40.10">
    <property type="entry name" value="Tetratricopeptide repeat domain"/>
    <property type="match status" value="1"/>
</dbReference>
<evidence type="ECO:0000256" key="31">
    <source>
        <dbReference type="ARBA" id="ARBA00078586"/>
    </source>
</evidence>
<dbReference type="EC" id="3.5.4.5" evidence="9"/>
<evidence type="ECO:0000256" key="20">
    <source>
        <dbReference type="ARBA" id="ARBA00023125"/>
    </source>
</evidence>
<proteinExistence type="inferred from homology"/>
<dbReference type="GO" id="GO:0072527">
    <property type="term" value="P:pyrimidine-containing compound metabolic process"/>
    <property type="evidence" value="ECO:0007669"/>
    <property type="project" value="UniProtKB-ARBA"/>
</dbReference>
<dbReference type="GO" id="GO:0016055">
    <property type="term" value="P:Wnt signaling pathway"/>
    <property type="evidence" value="ECO:0007669"/>
    <property type="project" value="UniProtKB-KW"/>
</dbReference>
<evidence type="ECO:0000256" key="4">
    <source>
        <dbReference type="ARBA" id="ARBA00004549"/>
    </source>
</evidence>
<evidence type="ECO:0000256" key="24">
    <source>
        <dbReference type="ARBA" id="ARBA00023159"/>
    </source>
</evidence>
<keyword evidence="11" id="KW-0879">Wnt signaling pathway</keyword>
<sequence>MESLEEEFERLLARMTWGEVVETATASVEELLGTPQRPPTPTPTPPSPSPPHSPSPSPSPPPAEDGAEPEPFWLQCYLAPIQGHERIAPVGVTNGGVYGLRSTYWAPVAAPQPQKRRVEEEPHIKKPPNAFMVFRAEQRPHIVAELGTGDSSAVNRVLGQRWKSLSKEEQAQYYVVADREKVIHNLMFPDWSARDNYDGCFMTCAFGSSLICFCVMCADKVAELVSKCLQARDMAYCPYSRFPVGAAILTADGAIITGCNVENASYGLTVCAEQTAIQRAVVEGHRRFTAIAVTCDIKDRFVGPCGACRQVLMEKFEKKYNSELVKGAVSKETKFEYAWCLIRSKYSEDIKKGIVLLEELVQKSSKDDSRDFLFYLAVANYRLKEYEKALKFIRTLLKNEPGNKQAQELEKLIVKALKKDGLVGMAIVGGISIGLAGLAGLIGLAVSKGASKS</sequence>
<dbReference type="NCBIfam" id="TIGR01354">
    <property type="entry name" value="cyt_deam_tetra"/>
    <property type="match status" value="1"/>
</dbReference>
<keyword evidence="17 34" id="KW-0862">Zinc</keyword>
<keyword evidence="14 34" id="KW-0479">Metal-binding</keyword>
<dbReference type="EMBL" id="VEVO01000016">
    <property type="protein sequence ID" value="KAF0029169.1"/>
    <property type="molecule type" value="Genomic_DNA"/>
</dbReference>
<dbReference type="PANTHER" id="PTHR13247">
    <property type="entry name" value="TETRATRICOPEPTIDE REPEAT PROTEIN 11 TPR REPEAT PROTEIN 11"/>
    <property type="match status" value="1"/>
</dbReference>
<dbReference type="GO" id="GO:0004126">
    <property type="term" value="F:cytidine deaminase activity"/>
    <property type="evidence" value="ECO:0007669"/>
    <property type="project" value="UniProtKB-EC"/>
</dbReference>
<reference evidence="40 41" key="1">
    <citation type="submission" date="2019-06" db="EMBL/GenBank/DDBJ databases">
        <title>Draft genomes of female and male turbot (Scophthalmus maximus).</title>
        <authorList>
            <person name="Xu H."/>
            <person name="Xu X.-W."/>
            <person name="Shao C."/>
            <person name="Chen S."/>
        </authorList>
    </citation>
    <scope>NUCLEOTIDE SEQUENCE [LARGE SCALE GENOMIC DNA]</scope>
    <source>
        <strain evidence="40">Ysfricsl-2016a</strain>
        <tissue evidence="40">Blood</tissue>
    </source>
</reference>
<dbReference type="GO" id="GO:0000422">
    <property type="term" value="P:autophagy of mitochondrion"/>
    <property type="evidence" value="ECO:0007669"/>
    <property type="project" value="TreeGrafter"/>
</dbReference>
<dbReference type="SUPFAM" id="SSF53927">
    <property type="entry name" value="Cytidine deaminase-like"/>
    <property type="match status" value="1"/>
</dbReference>
<evidence type="ECO:0000256" key="13">
    <source>
        <dbReference type="ARBA" id="ARBA00022703"/>
    </source>
</evidence>
<dbReference type="InterPro" id="IPR033745">
    <property type="entry name" value="Fis1_cytosol"/>
</dbReference>
<evidence type="ECO:0000256" key="18">
    <source>
        <dbReference type="ARBA" id="ARBA00022989"/>
    </source>
</evidence>
<comment type="subunit">
    <text evidence="30">Interacts with DNM1L/DLP1 through the TPR region; may form part of a larger protein complex at the endoplasmic reticulum-mitochondrial interface during mitochondrial fission. Interacts with MARCHF5. Interacts with MIEF1. Interacts with PEX11A, PEX11B and PEX11G.</text>
</comment>
<dbReference type="InterPro" id="IPR006262">
    <property type="entry name" value="Cyt_deam_tetra"/>
</dbReference>
<feature type="compositionally biased region" description="Pro residues" evidence="36">
    <location>
        <begin position="36"/>
        <end position="63"/>
    </location>
</feature>
<evidence type="ECO:0000256" key="8">
    <source>
        <dbReference type="ARBA" id="ARBA00008937"/>
    </source>
</evidence>
<evidence type="ECO:0000256" key="14">
    <source>
        <dbReference type="ARBA" id="ARBA00022723"/>
    </source>
</evidence>
<dbReference type="SUPFAM" id="SSF47095">
    <property type="entry name" value="HMG-box"/>
    <property type="match status" value="1"/>
</dbReference>
<keyword evidence="21" id="KW-0496">Mitochondrion</keyword>
<evidence type="ECO:0000256" key="11">
    <source>
        <dbReference type="ARBA" id="ARBA00022687"/>
    </source>
</evidence>
<evidence type="ECO:0000256" key="25">
    <source>
        <dbReference type="ARBA" id="ARBA00023163"/>
    </source>
</evidence>
<evidence type="ECO:0000256" key="37">
    <source>
        <dbReference type="SAM" id="Phobius"/>
    </source>
</evidence>
<dbReference type="GO" id="GO:0003677">
    <property type="term" value="F:DNA binding"/>
    <property type="evidence" value="ECO:0007669"/>
    <property type="project" value="UniProtKB-UniRule"/>
</dbReference>
<evidence type="ECO:0000256" key="19">
    <source>
        <dbReference type="ARBA" id="ARBA00023015"/>
    </source>
</evidence>
<evidence type="ECO:0000256" key="35">
    <source>
        <dbReference type="PROSITE-ProRule" id="PRU00267"/>
    </source>
</evidence>
<feature type="binding site" evidence="34">
    <location>
        <position position="305"/>
    </location>
    <ligand>
        <name>Zn(2+)</name>
        <dbReference type="ChEBI" id="CHEBI:29105"/>
        <note>catalytic</note>
    </ligand>
</feature>
<dbReference type="InterPro" id="IPR011990">
    <property type="entry name" value="TPR-like_helical_dom_sf"/>
</dbReference>
<dbReference type="PROSITE" id="PS51747">
    <property type="entry name" value="CYT_DCMP_DEAMINASES_2"/>
    <property type="match status" value="1"/>
</dbReference>
<comment type="similarity">
    <text evidence="6">Belongs to the TCF/LEF family.</text>
</comment>
<organism evidence="40 41">
    <name type="scientific">Scophthalmus maximus</name>
    <name type="common">Turbot</name>
    <name type="synonym">Psetta maxima</name>
    <dbReference type="NCBI Taxonomy" id="52904"/>
    <lineage>
        <taxon>Eukaryota</taxon>
        <taxon>Metazoa</taxon>
        <taxon>Chordata</taxon>
        <taxon>Craniata</taxon>
        <taxon>Vertebrata</taxon>
        <taxon>Euteleostomi</taxon>
        <taxon>Actinopterygii</taxon>
        <taxon>Neopterygii</taxon>
        <taxon>Teleostei</taxon>
        <taxon>Neoteleostei</taxon>
        <taxon>Acanthomorphata</taxon>
        <taxon>Carangaria</taxon>
        <taxon>Pleuronectiformes</taxon>
        <taxon>Pleuronectoidei</taxon>
        <taxon>Scophthalmidae</taxon>
        <taxon>Scophthalmus</taxon>
    </lineage>
</organism>
<dbReference type="Proteomes" id="UP000438429">
    <property type="component" value="Unassembled WGS sequence"/>
</dbReference>
<dbReference type="PROSITE" id="PS00903">
    <property type="entry name" value="CYT_DCMP_DEAMINASES_1"/>
    <property type="match status" value="1"/>
</dbReference>
<keyword evidence="15" id="KW-1000">Mitochondrion outer membrane</keyword>
<dbReference type="InterPro" id="IPR009071">
    <property type="entry name" value="HMG_box_dom"/>
</dbReference>